<feature type="region of interest" description="Disordered" evidence="1">
    <location>
        <begin position="1"/>
        <end position="123"/>
    </location>
</feature>
<evidence type="ECO:0000256" key="1">
    <source>
        <dbReference type="SAM" id="MobiDB-lite"/>
    </source>
</evidence>
<comment type="caution">
    <text evidence="2">The sequence shown here is derived from an EMBL/GenBank/DDBJ whole genome shotgun (WGS) entry which is preliminary data.</text>
</comment>
<evidence type="ECO:0000313" key="2">
    <source>
        <dbReference type="EMBL" id="GFS31750.1"/>
    </source>
</evidence>
<keyword evidence="3" id="KW-1185">Reference proteome</keyword>
<accession>A0A8X6JHT8</accession>
<feature type="compositionally biased region" description="Acidic residues" evidence="1">
    <location>
        <begin position="59"/>
        <end position="69"/>
    </location>
</feature>
<feature type="compositionally biased region" description="Basic and acidic residues" evidence="1">
    <location>
        <begin position="1"/>
        <end position="10"/>
    </location>
</feature>
<sequence>MESSRLKDRLNQWGINHRTDTQFTPEKGKNKTRKSAESQAAKKPRTDNYTNRFSSLAIEEGEDDNEMDAGEITPMPSPTKSVRNTPHPHLNTNNRIPRRQMAPPITIDNVRNGASLTSKTSRK</sequence>
<evidence type="ECO:0000313" key="3">
    <source>
        <dbReference type="Proteomes" id="UP000887013"/>
    </source>
</evidence>
<dbReference type="Proteomes" id="UP000887013">
    <property type="component" value="Unassembled WGS sequence"/>
</dbReference>
<name>A0A8X6JHT8_NEPPI</name>
<feature type="compositionally biased region" description="Polar residues" evidence="1">
    <location>
        <begin position="78"/>
        <end position="95"/>
    </location>
</feature>
<protein>
    <submittedName>
        <fullName evidence="2">Uncharacterized protein</fullName>
    </submittedName>
</protein>
<gene>
    <name evidence="2" type="ORF">NPIL_690211</name>
</gene>
<dbReference type="AlphaFoldDB" id="A0A8X6JHT8"/>
<proteinExistence type="predicted"/>
<organism evidence="2 3">
    <name type="scientific">Nephila pilipes</name>
    <name type="common">Giant wood spider</name>
    <name type="synonym">Nephila maculata</name>
    <dbReference type="NCBI Taxonomy" id="299642"/>
    <lineage>
        <taxon>Eukaryota</taxon>
        <taxon>Metazoa</taxon>
        <taxon>Ecdysozoa</taxon>
        <taxon>Arthropoda</taxon>
        <taxon>Chelicerata</taxon>
        <taxon>Arachnida</taxon>
        <taxon>Araneae</taxon>
        <taxon>Araneomorphae</taxon>
        <taxon>Entelegynae</taxon>
        <taxon>Araneoidea</taxon>
        <taxon>Nephilidae</taxon>
        <taxon>Nephila</taxon>
    </lineage>
</organism>
<feature type="compositionally biased region" description="Polar residues" evidence="1">
    <location>
        <begin position="112"/>
        <end position="123"/>
    </location>
</feature>
<dbReference type="EMBL" id="BMAW01041975">
    <property type="protein sequence ID" value="GFS31750.1"/>
    <property type="molecule type" value="Genomic_DNA"/>
</dbReference>
<reference evidence="2" key="1">
    <citation type="submission" date="2020-08" db="EMBL/GenBank/DDBJ databases">
        <title>Multicomponent nature underlies the extraordinary mechanical properties of spider dragline silk.</title>
        <authorList>
            <person name="Kono N."/>
            <person name="Nakamura H."/>
            <person name="Mori M."/>
            <person name="Yoshida Y."/>
            <person name="Ohtoshi R."/>
            <person name="Malay A.D."/>
            <person name="Moran D.A.P."/>
            <person name="Tomita M."/>
            <person name="Numata K."/>
            <person name="Arakawa K."/>
        </authorList>
    </citation>
    <scope>NUCLEOTIDE SEQUENCE</scope>
</reference>